<dbReference type="SUPFAM" id="SSF56801">
    <property type="entry name" value="Acetyl-CoA synthetase-like"/>
    <property type="match status" value="1"/>
</dbReference>
<dbReference type="InterPro" id="IPR023213">
    <property type="entry name" value="CAT-like_dom_sf"/>
</dbReference>
<dbReference type="GO" id="GO:0047527">
    <property type="term" value="F:2,3-dihydroxybenzoate-serine ligase activity"/>
    <property type="evidence" value="ECO:0007669"/>
    <property type="project" value="TreeGrafter"/>
</dbReference>
<comment type="cofactor">
    <cofactor evidence="1">
        <name>pantetheine 4'-phosphate</name>
        <dbReference type="ChEBI" id="CHEBI:47942"/>
    </cofactor>
</comment>
<dbReference type="PROSITE" id="PS00455">
    <property type="entry name" value="AMP_BINDING"/>
    <property type="match status" value="1"/>
</dbReference>
<dbReference type="GO" id="GO:0009366">
    <property type="term" value="C:enterobactin synthetase complex"/>
    <property type="evidence" value="ECO:0007669"/>
    <property type="project" value="TreeGrafter"/>
</dbReference>
<dbReference type="InterPro" id="IPR010071">
    <property type="entry name" value="AA_adenyl_dom"/>
</dbReference>
<dbReference type="AlphaFoldDB" id="A0A7W7HW46"/>
<dbReference type="Pfam" id="PF00550">
    <property type="entry name" value="PP-binding"/>
    <property type="match status" value="1"/>
</dbReference>
<dbReference type="Gene3D" id="3.30.300.30">
    <property type="match status" value="1"/>
</dbReference>
<dbReference type="InterPro" id="IPR000873">
    <property type="entry name" value="AMP-dep_synth/lig_dom"/>
</dbReference>
<dbReference type="GO" id="GO:0031177">
    <property type="term" value="F:phosphopantetheine binding"/>
    <property type="evidence" value="ECO:0007669"/>
    <property type="project" value="TreeGrafter"/>
</dbReference>
<dbReference type="Gene3D" id="1.10.1200.10">
    <property type="entry name" value="ACP-like"/>
    <property type="match status" value="1"/>
</dbReference>
<name>A0A7W7HW46_9ACTN</name>
<proteinExistence type="predicted"/>
<dbReference type="Gene3D" id="3.30.559.10">
    <property type="entry name" value="Chloramphenicol acetyltransferase-like domain"/>
    <property type="match status" value="1"/>
</dbReference>
<gene>
    <name evidence="4" type="ORF">BJ971_002391</name>
</gene>
<dbReference type="Proteomes" id="UP000578112">
    <property type="component" value="Unassembled WGS sequence"/>
</dbReference>
<evidence type="ECO:0000256" key="1">
    <source>
        <dbReference type="ARBA" id="ARBA00001957"/>
    </source>
</evidence>
<dbReference type="Pfam" id="PF00501">
    <property type="entry name" value="AMP-binding"/>
    <property type="match status" value="1"/>
</dbReference>
<comment type="caution">
    <text evidence="4">The sequence shown here is derived from an EMBL/GenBank/DDBJ whole genome shotgun (WGS) entry which is preliminary data.</text>
</comment>
<evidence type="ECO:0000313" key="4">
    <source>
        <dbReference type="EMBL" id="MBB4761835.1"/>
    </source>
</evidence>
<dbReference type="Pfam" id="PF00668">
    <property type="entry name" value="Condensation"/>
    <property type="match status" value="1"/>
</dbReference>
<dbReference type="InterPro" id="IPR020845">
    <property type="entry name" value="AMP-binding_CS"/>
</dbReference>
<dbReference type="PANTHER" id="PTHR45527:SF1">
    <property type="entry name" value="FATTY ACID SYNTHASE"/>
    <property type="match status" value="1"/>
</dbReference>
<dbReference type="RefSeq" id="WP_184992505.1">
    <property type="nucleotide sequence ID" value="NZ_BOMK01000001.1"/>
</dbReference>
<dbReference type="InterPro" id="IPR025110">
    <property type="entry name" value="AMP-bd_C"/>
</dbReference>
<dbReference type="EMBL" id="JACHNH010000001">
    <property type="protein sequence ID" value="MBB4761835.1"/>
    <property type="molecule type" value="Genomic_DNA"/>
</dbReference>
<dbReference type="InterPro" id="IPR045851">
    <property type="entry name" value="AMP-bd_C_sf"/>
</dbReference>
<dbReference type="GO" id="GO:0005829">
    <property type="term" value="C:cytosol"/>
    <property type="evidence" value="ECO:0007669"/>
    <property type="project" value="TreeGrafter"/>
</dbReference>
<dbReference type="Gene3D" id="3.30.559.30">
    <property type="entry name" value="Nonribosomal peptide synthetase, condensation domain"/>
    <property type="match status" value="1"/>
</dbReference>
<dbReference type="GO" id="GO:0008610">
    <property type="term" value="P:lipid biosynthetic process"/>
    <property type="evidence" value="ECO:0007669"/>
    <property type="project" value="UniProtKB-ARBA"/>
</dbReference>
<evidence type="ECO:0000259" key="3">
    <source>
        <dbReference type="PROSITE" id="PS50075"/>
    </source>
</evidence>
<dbReference type="NCBIfam" id="TIGR01733">
    <property type="entry name" value="AA-adenyl-dom"/>
    <property type="match status" value="1"/>
</dbReference>
<accession>A0A7W7HW46</accession>
<dbReference type="SUPFAM" id="SSF47336">
    <property type="entry name" value="ACP-like"/>
    <property type="match status" value="1"/>
</dbReference>
<sequence length="1062" mass="110401">MRSSDVVGGHTAEGPVTRVQEGMLSAEPVLAGRHSPFHVLVSAEITGALDVDRLRAVLDRATRRHASLRTICTRDPGTGRAGYRVLAAWDPVVAEQDLPPQPAGADAVELVHRLLAPAAPRLLRPYERPPVVFVLTRVAPGRSVLSVLAHHVILDGWSAGLLWREIAAGYRDRSPADPGGEPEPGMESLATAGPDLAGRRAAMLAGWPTVVEIPSDLVRPEVRDYAGARLPFTLTGDAAAGCAALARSLGVSRNVVLLAAWALTVARRAAVTRLLVGVPTAARTTATEMRVIGGPTGLAPVACEVPPGGTVADYVRGTGRATRESSGFDGAAFEDIVAALGAGRGDRSRNPLVQVAFGAHDELLPGVLTAGGTRFDVRLGHTGGTAYDAMLHVLAWRPAPTLELEYATSVLSPAEAMELAAGFDRALAEMAAAPGGPLAAVRTIGAAQRRRLDAWEPGPDADATRGLWQLIEEVAARDPDATAVRDADPARTLTYRELMAAAAAQSAVLVAAGAGVGDRVGLAVGRCAEEIVAVLGILRIGAAYVGIDPDTPTAIVTAMLDAAGARVVLGEPDRLAGLGAAADGRRTIPVVDPHATAGAVPPVPAAGDPDRVAYIAFTSGTTGLPKGAMIPCRAVVRLLHEPGFLSPGAAARFARLAPLAFDASTLEIFAPLFAGGTVEVLAGSPTPNGLAAFLRDRAITGLFLTTGLLRLAADYRPDGFRGVVQLVTGGEALPPGAVAEILRACPGLRVTNAYGPTENTTFTTVHHLDDPVSVAAHAVPIGRPIAGTGVLVLDPDGRDLPPGAVGELFAYGDGLALGYAGRAAETAAAFGEFGRGDGRRLYRTGDLVRWDSGGNLVFLGRCDRQVKIRGFRVEPDQVAAVLRRHPDVRDAAVAVVPLADGDKQLLAALVPAGRAPRPDEVRDFAARHLPGHALPWRWAVVDELPVNPNGKVDYARLLEIAGPPGSPPRGDEGGPPSADSLEEIIATAWRDVLGHRDFGRDDWFFEVGGDSLALVRVHTILGETLAGHPVSIADLYICATISALAARLRAGAAHNEREVTAA</sequence>
<organism evidence="4 5">
    <name type="scientific">Actinoplanes digitatis</name>
    <dbReference type="NCBI Taxonomy" id="1868"/>
    <lineage>
        <taxon>Bacteria</taxon>
        <taxon>Bacillati</taxon>
        <taxon>Actinomycetota</taxon>
        <taxon>Actinomycetes</taxon>
        <taxon>Micromonosporales</taxon>
        <taxon>Micromonosporaceae</taxon>
        <taxon>Actinoplanes</taxon>
    </lineage>
</organism>
<dbReference type="InterPro" id="IPR001242">
    <property type="entry name" value="Condensation_dom"/>
</dbReference>
<protein>
    <submittedName>
        <fullName evidence="4">Amino acid adenylation domain-containing protein</fullName>
    </submittedName>
</protein>
<dbReference type="GO" id="GO:0009239">
    <property type="term" value="P:enterobactin biosynthetic process"/>
    <property type="evidence" value="ECO:0007669"/>
    <property type="project" value="TreeGrafter"/>
</dbReference>
<evidence type="ECO:0000256" key="2">
    <source>
        <dbReference type="SAM" id="MobiDB-lite"/>
    </source>
</evidence>
<dbReference type="Pfam" id="PF13193">
    <property type="entry name" value="AMP-binding_C"/>
    <property type="match status" value="1"/>
</dbReference>
<feature type="domain" description="Carrier" evidence="3">
    <location>
        <begin position="976"/>
        <end position="1052"/>
    </location>
</feature>
<evidence type="ECO:0000313" key="5">
    <source>
        <dbReference type="Proteomes" id="UP000578112"/>
    </source>
</evidence>
<dbReference type="Gene3D" id="3.40.50.980">
    <property type="match status" value="2"/>
</dbReference>
<reference evidence="4 5" key="1">
    <citation type="submission" date="2020-08" db="EMBL/GenBank/DDBJ databases">
        <title>Sequencing the genomes of 1000 actinobacteria strains.</title>
        <authorList>
            <person name="Klenk H.-P."/>
        </authorList>
    </citation>
    <scope>NUCLEOTIDE SEQUENCE [LARGE SCALE GENOMIC DNA]</scope>
    <source>
        <strain evidence="4 5">DSM 43149</strain>
    </source>
</reference>
<dbReference type="PANTHER" id="PTHR45527">
    <property type="entry name" value="NONRIBOSOMAL PEPTIDE SYNTHETASE"/>
    <property type="match status" value="1"/>
</dbReference>
<dbReference type="GO" id="GO:0043041">
    <property type="term" value="P:amino acid activation for nonribosomal peptide biosynthetic process"/>
    <property type="evidence" value="ECO:0007669"/>
    <property type="project" value="TreeGrafter"/>
</dbReference>
<dbReference type="SUPFAM" id="SSF52777">
    <property type="entry name" value="CoA-dependent acyltransferases"/>
    <property type="match status" value="2"/>
</dbReference>
<keyword evidence="5" id="KW-1185">Reference proteome</keyword>
<dbReference type="InterPro" id="IPR009081">
    <property type="entry name" value="PP-bd_ACP"/>
</dbReference>
<dbReference type="InterPro" id="IPR036736">
    <property type="entry name" value="ACP-like_sf"/>
</dbReference>
<feature type="region of interest" description="Disordered" evidence="2">
    <location>
        <begin position="1"/>
        <end position="20"/>
    </location>
</feature>
<dbReference type="Gene3D" id="2.30.38.10">
    <property type="entry name" value="Luciferase, Domain 3"/>
    <property type="match status" value="1"/>
</dbReference>
<dbReference type="PROSITE" id="PS50075">
    <property type="entry name" value="CARRIER"/>
    <property type="match status" value="1"/>
</dbReference>